<reference evidence="2 3" key="1">
    <citation type="submission" date="2021-06" db="EMBL/GenBank/DDBJ databases">
        <title>New haloarchaea isolates fom saline soil.</title>
        <authorList>
            <person name="Duran-Viseras A."/>
            <person name="Sanchez-Porro C.S."/>
            <person name="Ventosa A."/>
        </authorList>
    </citation>
    <scope>NUCLEOTIDE SEQUENCE [LARGE SCALE GENOMIC DNA]</scope>
    <source>
        <strain evidence="2 3">JCM 183640</strain>
    </source>
</reference>
<dbReference type="InterPro" id="IPR036388">
    <property type="entry name" value="WH-like_DNA-bd_sf"/>
</dbReference>
<dbReference type="Proteomes" id="UP000766550">
    <property type="component" value="Unassembled WGS sequence"/>
</dbReference>
<name>A0A8J7Y869_9EURY</name>
<accession>A0A8J7Y869</accession>
<dbReference type="RefSeq" id="WP_162316925.1">
    <property type="nucleotide sequence ID" value="NZ_JAHQXF010000001.1"/>
</dbReference>
<evidence type="ECO:0000259" key="1">
    <source>
        <dbReference type="Pfam" id="PF24035"/>
    </source>
</evidence>
<dbReference type="Pfam" id="PF24035">
    <property type="entry name" value="DUF7344"/>
    <property type="match status" value="1"/>
</dbReference>
<feature type="domain" description="DUF7344" evidence="1">
    <location>
        <begin position="10"/>
        <end position="82"/>
    </location>
</feature>
<organism evidence="2 3">
    <name type="scientific">Haloarcula limicola</name>
    <dbReference type="NCBI Taxonomy" id="1429915"/>
    <lineage>
        <taxon>Archaea</taxon>
        <taxon>Methanobacteriati</taxon>
        <taxon>Methanobacteriota</taxon>
        <taxon>Stenosarchaea group</taxon>
        <taxon>Halobacteria</taxon>
        <taxon>Halobacteriales</taxon>
        <taxon>Haloarculaceae</taxon>
        <taxon>Haloarcula</taxon>
    </lineage>
</organism>
<dbReference type="AlphaFoldDB" id="A0A8J7Y869"/>
<sequence length="105" mass="11445">MNVNLDLVHRALADEIRRTILARLRTGEPVPLSALAETIAASEISTEVTSSVETLRVELYHVHVPLLCDAGLLEYDDRRSAVVLTDLGGEVESKLLRPSVEVAQG</sequence>
<dbReference type="OrthoDB" id="177799at2157"/>
<protein>
    <submittedName>
        <fullName evidence="2">Helix-turn-helix domain-containing protein</fullName>
    </submittedName>
</protein>
<dbReference type="InterPro" id="IPR055768">
    <property type="entry name" value="DUF7344"/>
</dbReference>
<evidence type="ECO:0000313" key="3">
    <source>
        <dbReference type="Proteomes" id="UP000766550"/>
    </source>
</evidence>
<dbReference type="EMBL" id="JAHQXF010000001">
    <property type="protein sequence ID" value="MBV0923821.1"/>
    <property type="molecule type" value="Genomic_DNA"/>
</dbReference>
<gene>
    <name evidence="2" type="ORF">KTS45_06355</name>
</gene>
<evidence type="ECO:0000313" key="2">
    <source>
        <dbReference type="EMBL" id="MBV0923821.1"/>
    </source>
</evidence>
<comment type="caution">
    <text evidence="2">The sequence shown here is derived from an EMBL/GenBank/DDBJ whole genome shotgun (WGS) entry which is preliminary data.</text>
</comment>
<proteinExistence type="predicted"/>
<dbReference type="Gene3D" id="1.10.10.10">
    <property type="entry name" value="Winged helix-like DNA-binding domain superfamily/Winged helix DNA-binding domain"/>
    <property type="match status" value="1"/>
</dbReference>
<keyword evidence="3" id="KW-1185">Reference proteome</keyword>